<organism evidence="2 3">
    <name type="scientific">Streptomyces marincola</name>
    <dbReference type="NCBI Taxonomy" id="2878388"/>
    <lineage>
        <taxon>Bacteria</taxon>
        <taxon>Bacillati</taxon>
        <taxon>Actinomycetota</taxon>
        <taxon>Actinomycetes</taxon>
        <taxon>Kitasatosporales</taxon>
        <taxon>Streptomycetaceae</taxon>
        <taxon>Streptomyces</taxon>
    </lineage>
</organism>
<dbReference type="AlphaFoldDB" id="A0A1W7D0B6"/>
<name>A0A1W7D0B6_9ACTN</name>
<evidence type="ECO:0000256" key="1">
    <source>
        <dbReference type="SAM" id="MobiDB-lite"/>
    </source>
</evidence>
<dbReference type="KEGG" id="smao:CAG99_17265"/>
<sequence length="63" mass="6488">MTETDAPAGPAAVDTYASRTPDAEGWRGVPFVHPAMDGGKHDGGPMPPEAPRPPEPGPPDDGR</sequence>
<dbReference type="Proteomes" id="UP000194218">
    <property type="component" value="Chromosome"/>
</dbReference>
<proteinExistence type="predicted"/>
<feature type="region of interest" description="Disordered" evidence="1">
    <location>
        <begin position="1"/>
        <end position="63"/>
    </location>
</feature>
<feature type="compositionally biased region" description="Pro residues" evidence="1">
    <location>
        <begin position="45"/>
        <end position="63"/>
    </location>
</feature>
<gene>
    <name evidence="2" type="ORF">CAG99_17265</name>
</gene>
<reference evidence="2 3" key="1">
    <citation type="submission" date="2017-05" db="EMBL/GenBank/DDBJ databases">
        <title>Complete genome sequence of Streptomyces sp. SCSIO 03032 revealed the diverse biosynthetic pathways for its bioactive secondary metabolites.</title>
        <authorList>
            <person name="Ma L."/>
            <person name="Zhu Y."/>
            <person name="Zhang W."/>
            <person name="Zhang G."/>
            <person name="Tian X."/>
            <person name="Zhang S."/>
            <person name="Zhang C."/>
        </authorList>
    </citation>
    <scope>NUCLEOTIDE SEQUENCE [LARGE SCALE GENOMIC DNA]</scope>
    <source>
        <strain evidence="2 3">SCSIO 03032</strain>
    </source>
</reference>
<accession>A0A1W7D0B6</accession>
<dbReference type="OrthoDB" id="4275452at2"/>
<keyword evidence="3" id="KW-1185">Reference proteome</keyword>
<dbReference type="EMBL" id="CP021121">
    <property type="protein sequence ID" value="ARQ70359.1"/>
    <property type="molecule type" value="Genomic_DNA"/>
</dbReference>
<protein>
    <submittedName>
        <fullName evidence="2">Uncharacterized protein</fullName>
    </submittedName>
</protein>
<evidence type="ECO:0000313" key="2">
    <source>
        <dbReference type="EMBL" id="ARQ70359.1"/>
    </source>
</evidence>
<evidence type="ECO:0000313" key="3">
    <source>
        <dbReference type="Proteomes" id="UP000194218"/>
    </source>
</evidence>
<dbReference type="RefSeq" id="WP_086160217.1">
    <property type="nucleotide sequence ID" value="NZ_CP021121.1"/>
</dbReference>